<evidence type="ECO:0000313" key="6">
    <source>
        <dbReference type="EMBL" id="BAN28168.1"/>
    </source>
</evidence>
<dbReference type="AlphaFoldDB" id="R4WUA2"/>
<reference evidence="6 7" key="1">
    <citation type="journal article" date="2013" name="Genome Announc.">
        <title>Complete Genome Sequence of Burkholderia sp. Strain RPE64, Bacterial Symbiont of the Bean Bug Riptortus pedestris.</title>
        <authorList>
            <person name="Shibata T.F."/>
            <person name="Maeda T."/>
            <person name="Nikoh N."/>
            <person name="Yamaguchi K."/>
            <person name="Oshima K."/>
            <person name="Hattori M."/>
            <person name="Nishiyama T."/>
            <person name="Hasebe M."/>
            <person name="Fukatsu T."/>
            <person name="Kikuchi Y."/>
            <person name="Shigenobu S."/>
        </authorList>
    </citation>
    <scope>NUCLEOTIDE SEQUENCE [LARGE SCALE GENOMIC DNA]</scope>
    <source>
        <plasmid evidence="6 7">p2</plasmid>
    </source>
</reference>
<organism evidence="6 7">
    <name type="scientific">Caballeronia insecticola</name>
    <dbReference type="NCBI Taxonomy" id="758793"/>
    <lineage>
        <taxon>Bacteria</taxon>
        <taxon>Pseudomonadati</taxon>
        <taxon>Pseudomonadota</taxon>
        <taxon>Betaproteobacteria</taxon>
        <taxon>Burkholderiales</taxon>
        <taxon>Burkholderiaceae</taxon>
        <taxon>Caballeronia</taxon>
    </lineage>
</organism>
<protein>
    <submittedName>
        <fullName evidence="6">Conserved hypothetical branched-chain amino acid ABC transporter</fullName>
    </submittedName>
</protein>
<dbReference type="InterPro" id="IPR000709">
    <property type="entry name" value="Leu_Ile_Val-bd"/>
</dbReference>
<dbReference type="InterPro" id="IPR028081">
    <property type="entry name" value="Leu-bd"/>
</dbReference>
<keyword evidence="4" id="KW-0029">Amino-acid transport</keyword>
<dbReference type="InterPro" id="IPR028082">
    <property type="entry name" value="Peripla_BP_I"/>
</dbReference>
<geneLocation type="plasmid" evidence="6 7">
    <name>p2</name>
</geneLocation>
<keyword evidence="2" id="KW-0813">Transport</keyword>
<evidence type="ECO:0000256" key="1">
    <source>
        <dbReference type="ARBA" id="ARBA00010062"/>
    </source>
</evidence>
<dbReference type="EMBL" id="AP013062">
    <property type="protein sequence ID" value="BAN28168.1"/>
    <property type="molecule type" value="Genomic_DNA"/>
</dbReference>
<evidence type="ECO:0000256" key="2">
    <source>
        <dbReference type="ARBA" id="ARBA00022448"/>
    </source>
</evidence>
<dbReference type="CDD" id="cd06329">
    <property type="entry name" value="PBP1_SBP-like"/>
    <property type="match status" value="1"/>
</dbReference>
<reference evidence="6 7" key="2">
    <citation type="journal article" date="2018" name="Int. J. Syst. Evol. Microbiol.">
        <title>Burkholderia insecticola sp. nov., a gut symbiotic bacterium of the bean bug Riptortus pedestris.</title>
        <authorList>
            <person name="Takeshita K."/>
            <person name="Tamaki H."/>
            <person name="Ohbayashi T."/>
            <person name="Meng X.-Y."/>
            <person name="Sone T."/>
            <person name="Mitani Y."/>
            <person name="Peeters C."/>
            <person name="Kikuchi Y."/>
            <person name="Vandamme P."/>
        </authorList>
    </citation>
    <scope>NUCLEOTIDE SEQUENCE [LARGE SCALE GENOMIC DNA]</scope>
    <source>
        <strain evidence="6">RPE64</strain>
        <plasmid evidence="6 7">p2</plasmid>
    </source>
</reference>
<evidence type="ECO:0000256" key="3">
    <source>
        <dbReference type="ARBA" id="ARBA00022729"/>
    </source>
</evidence>
<dbReference type="PATRIC" id="fig|758793.3.peg.6369"/>
<accession>R4WUA2</accession>
<evidence type="ECO:0000259" key="5">
    <source>
        <dbReference type="Pfam" id="PF13458"/>
    </source>
</evidence>
<evidence type="ECO:0000313" key="7">
    <source>
        <dbReference type="Proteomes" id="UP000013966"/>
    </source>
</evidence>
<dbReference type="PANTHER" id="PTHR30483">
    <property type="entry name" value="LEUCINE-SPECIFIC-BINDING PROTEIN"/>
    <property type="match status" value="1"/>
</dbReference>
<keyword evidence="3" id="KW-0732">Signal</keyword>
<dbReference type="PANTHER" id="PTHR30483:SF6">
    <property type="entry name" value="PERIPLASMIC BINDING PROTEIN OF ABC TRANSPORTER FOR NATURAL AMINO ACIDS"/>
    <property type="match status" value="1"/>
</dbReference>
<dbReference type="SUPFAM" id="SSF53822">
    <property type="entry name" value="Periplasmic binding protein-like I"/>
    <property type="match status" value="1"/>
</dbReference>
<sequence>MNKNYLKEPTADRCPILYIVNPTNPCDPLTGLTQLCIFNLSDQFSIWSNHFGWRLGRRQPIKKQETLMGGRAFPLRLAAFAASLVASTAASAAPIKIAMVETLSGPQASTGLMFRAAARYAIDGINEAGGWNGEKITLVDYDNQGGPAGASDKLKSAIADGAQIVLQGASSAVSGQLTEDVRKFNIRNPGKEIIFLNLGGEAMELAGAKCNFYTFKFATNAQIRVKALVDAMKPLNALGTRVYSMNQNYSWGEDMQQAIDDYAGPGGYQVVEKTLHDVNKIQDFSPYIAKISASKATTVITGNWSGDLLLLMKASKASGSKARFATVFLDQPGNLGNAGDAALGDYIAHPFNAEAAGAGGDQFANDFKAKQGHYPSFIEPQAVFGVQMLGAALKNVKPRDGKLSTRELAIALEKTTFKSPLGEMSIRATDHQVLLPMVVSVVANDAKYKVDGTNMGFKPVKTFSAAQAATPAQASCKMVRPE</sequence>
<keyword evidence="6" id="KW-0614">Plasmid</keyword>
<dbReference type="Pfam" id="PF13458">
    <property type="entry name" value="Peripla_BP_6"/>
    <property type="match status" value="1"/>
</dbReference>
<dbReference type="Proteomes" id="UP000013966">
    <property type="component" value="Plasmid p2"/>
</dbReference>
<dbReference type="HOGENOM" id="CLU_027128_3_0_4"/>
<dbReference type="Gene3D" id="3.40.50.2300">
    <property type="match status" value="2"/>
</dbReference>
<proteinExistence type="inferred from homology"/>
<comment type="similarity">
    <text evidence="1">Belongs to the leucine-binding protein family.</text>
</comment>
<name>R4WUA2_9BURK</name>
<dbReference type="InterPro" id="IPR051010">
    <property type="entry name" value="BCAA_transport"/>
</dbReference>
<dbReference type="KEGG" id="buo:BRPE64_ECDS00100"/>
<dbReference type="PRINTS" id="PR00337">
    <property type="entry name" value="LEUILEVALBP"/>
</dbReference>
<feature type="domain" description="Leucine-binding protein" evidence="5">
    <location>
        <begin position="94"/>
        <end position="443"/>
    </location>
</feature>
<dbReference type="GO" id="GO:0006865">
    <property type="term" value="P:amino acid transport"/>
    <property type="evidence" value="ECO:0007669"/>
    <property type="project" value="UniProtKB-KW"/>
</dbReference>
<dbReference type="RefSeq" id="WP_016355517.1">
    <property type="nucleotide sequence ID" value="NC_021295.1"/>
</dbReference>
<evidence type="ECO:0000256" key="4">
    <source>
        <dbReference type="ARBA" id="ARBA00022970"/>
    </source>
</evidence>
<gene>
    <name evidence="6" type="ORF">BRPE64_ECDS00100</name>
</gene>
<keyword evidence="7" id="KW-1185">Reference proteome</keyword>